<name>A0ECH1_PARTE</name>
<reference evidence="1 2" key="1">
    <citation type="journal article" date="2006" name="Nature">
        <title>Global trends of whole-genome duplications revealed by the ciliate Paramecium tetraurelia.</title>
        <authorList>
            <consortium name="Genoscope"/>
            <person name="Aury J.-M."/>
            <person name="Jaillon O."/>
            <person name="Duret L."/>
            <person name="Noel B."/>
            <person name="Jubin C."/>
            <person name="Porcel B.M."/>
            <person name="Segurens B."/>
            <person name="Daubin V."/>
            <person name="Anthouard V."/>
            <person name="Aiach N."/>
            <person name="Arnaiz O."/>
            <person name="Billaut A."/>
            <person name="Beisson J."/>
            <person name="Blanc I."/>
            <person name="Bouhouche K."/>
            <person name="Camara F."/>
            <person name="Duharcourt S."/>
            <person name="Guigo R."/>
            <person name="Gogendeau D."/>
            <person name="Katinka M."/>
            <person name="Keller A.-M."/>
            <person name="Kissmehl R."/>
            <person name="Klotz C."/>
            <person name="Koll F."/>
            <person name="Le Moue A."/>
            <person name="Lepere C."/>
            <person name="Malinsky S."/>
            <person name="Nowacki M."/>
            <person name="Nowak J.K."/>
            <person name="Plattner H."/>
            <person name="Poulain J."/>
            <person name="Ruiz F."/>
            <person name="Serrano V."/>
            <person name="Zagulski M."/>
            <person name="Dessen P."/>
            <person name="Betermier M."/>
            <person name="Weissenbach J."/>
            <person name="Scarpelli C."/>
            <person name="Schachter V."/>
            <person name="Sperling L."/>
            <person name="Meyer E."/>
            <person name="Cohen J."/>
            <person name="Wincker P."/>
        </authorList>
    </citation>
    <scope>NUCLEOTIDE SEQUENCE [LARGE SCALE GENOMIC DNA]</scope>
    <source>
        <strain evidence="1 2">Stock d4-2</strain>
    </source>
</reference>
<dbReference type="AlphaFoldDB" id="A0ECH1"/>
<keyword evidence="2" id="KW-1185">Reference proteome</keyword>
<proteinExistence type="predicted"/>
<accession>A0ECH1</accession>
<dbReference type="KEGG" id="ptm:GSPATT00003857001"/>
<evidence type="ECO:0000313" key="2">
    <source>
        <dbReference type="Proteomes" id="UP000000600"/>
    </source>
</evidence>
<gene>
    <name evidence="1" type="ORF">GSPATT00003857001</name>
</gene>
<dbReference type="Proteomes" id="UP000000600">
    <property type="component" value="Unassembled WGS sequence"/>
</dbReference>
<sequence>MSDIIVKRREQFRTEIPRRDLKSAIQFMDLNECNNLIDFELKYKDQIENQIQLILQNPDNQNLEKLIQLVQQLSAKYSVYIIDHDIYKTLKHNDFRPQFVF</sequence>
<dbReference type="EMBL" id="CT868671">
    <property type="protein sequence ID" value="CAK92988.1"/>
    <property type="molecule type" value="Genomic_DNA"/>
</dbReference>
<organism evidence="1 2">
    <name type="scientific">Paramecium tetraurelia</name>
    <dbReference type="NCBI Taxonomy" id="5888"/>
    <lineage>
        <taxon>Eukaryota</taxon>
        <taxon>Sar</taxon>
        <taxon>Alveolata</taxon>
        <taxon>Ciliophora</taxon>
        <taxon>Intramacronucleata</taxon>
        <taxon>Oligohymenophorea</taxon>
        <taxon>Peniculida</taxon>
        <taxon>Parameciidae</taxon>
        <taxon>Paramecium</taxon>
    </lineage>
</organism>
<dbReference type="InParanoid" id="A0ECH1"/>
<dbReference type="RefSeq" id="XP_001460385.1">
    <property type="nucleotide sequence ID" value="XM_001460348.1"/>
</dbReference>
<dbReference type="GeneID" id="5046173"/>
<evidence type="ECO:0000313" key="1">
    <source>
        <dbReference type="EMBL" id="CAK92988.1"/>
    </source>
</evidence>
<protein>
    <submittedName>
        <fullName evidence="1">Uncharacterized protein</fullName>
    </submittedName>
</protein>
<dbReference type="HOGENOM" id="CLU_2297134_0_0_1"/>